<dbReference type="Proteomes" id="UP000596977">
    <property type="component" value="Unassembled WGS sequence"/>
</dbReference>
<evidence type="ECO:0000313" key="2">
    <source>
        <dbReference type="Proteomes" id="UP000596977"/>
    </source>
</evidence>
<organism evidence="1 2">
    <name type="scientific">Pelagibacterium lentulum</name>
    <dbReference type="NCBI Taxonomy" id="2029865"/>
    <lineage>
        <taxon>Bacteria</taxon>
        <taxon>Pseudomonadati</taxon>
        <taxon>Pseudomonadota</taxon>
        <taxon>Alphaproteobacteria</taxon>
        <taxon>Hyphomicrobiales</taxon>
        <taxon>Devosiaceae</taxon>
        <taxon>Pelagibacterium</taxon>
    </lineage>
</organism>
<evidence type="ECO:0000313" key="1">
    <source>
        <dbReference type="EMBL" id="GGA62150.1"/>
    </source>
</evidence>
<name>A0A916W355_9HYPH</name>
<reference evidence="1 2" key="1">
    <citation type="journal article" date="2014" name="Int. J. Syst. Evol. Microbiol.">
        <title>Complete genome sequence of Corynebacterium casei LMG S-19264T (=DSM 44701T), isolated from a smear-ripened cheese.</title>
        <authorList>
            <consortium name="US DOE Joint Genome Institute (JGI-PGF)"/>
            <person name="Walter F."/>
            <person name="Albersmeier A."/>
            <person name="Kalinowski J."/>
            <person name="Ruckert C."/>
        </authorList>
    </citation>
    <scope>NUCLEOTIDE SEQUENCE [LARGE SCALE GENOMIC DNA]</scope>
    <source>
        <strain evidence="1 2">CGMCC 1.15896</strain>
    </source>
</reference>
<keyword evidence="2" id="KW-1185">Reference proteome</keyword>
<comment type="caution">
    <text evidence="1">The sequence shown here is derived from an EMBL/GenBank/DDBJ whole genome shotgun (WGS) entry which is preliminary data.</text>
</comment>
<dbReference type="EMBL" id="BMKB01000008">
    <property type="protein sequence ID" value="GGA62150.1"/>
    <property type="molecule type" value="Genomic_DNA"/>
</dbReference>
<proteinExistence type="predicted"/>
<dbReference type="AlphaFoldDB" id="A0A916W355"/>
<accession>A0A916W355</accession>
<sequence>MEPEVEEAIRLREIGLGNPEAGTSRWMGHLVKMFQAREKYTYRHRDLAAQWADFKEEGSTAALFHAALTRIRLTLDVQLINQVN</sequence>
<protein>
    <submittedName>
        <fullName evidence="1">Uncharacterized protein</fullName>
    </submittedName>
</protein>
<gene>
    <name evidence="1" type="ORF">GCM10011499_35600</name>
</gene>